<dbReference type="GO" id="GO:0016887">
    <property type="term" value="F:ATP hydrolysis activity"/>
    <property type="evidence" value="ECO:0007669"/>
    <property type="project" value="InterPro"/>
</dbReference>
<gene>
    <name evidence="7" type="ORF">C8D98_1635</name>
</gene>
<evidence type="ECO:0000256" key="1">
    <source>
        <dbReference type="ARBA" id="ARBA00005417"/>
    </source>
</evidence>
<dbReference type="InterPro" id="IPR003439">
    <property type="entry name" value="ABC_transporter-like_ATP-bd"/>
</dbReference>
<dbReference type="SUPFAM" id="SSF52540">
    <property type="entry name" value="P-loop containing nucleoside triphosphate hydrolases"/>
    <property type="match status" value="1"/>
</dbReference>
<evidence type="ECO:0000256" key="5">
    <source>
        <dbReference type="ARBA" id="ARBA00022840"/>
    </source>
</evidence>
<dbReference type="OrthoDB" id="9804819at2"/>
<evidence type="ECO:0000313" key="8">
    <source>
        <dbReference type="Proteomes" id="UP000294614"/>
    </source>
</evidence>
<organism evidence="7 8">
    <name type="scientific">Seleniivibrio woodruffii</name>
    <dbReference type="NCBI Taxonomy" id="1078050"/>
    <lineage>
        <taxon>Bacteria</taxon>
        <taxon>Pseudomonadati</taxon>
        <taxon>Deferribacterota</taxon>
        <taxon>Deferribacteres</taxon>
        <taxon>Deferribacterales</taxon>
        <taxon>Geovibrionaceae</taxon>
        <taxon>Seleniivibrio</taxon>
    </lineage>
</organism>
<dbReference type="InterPro" id="IPR050763">
    <property type="entry name" value="ABC_transporter_ATP-binding"/>
</dbReference>
<keyword evidence="2" id="KW-0813">Transport</keyword>
<dbReference type="EMBL" id="SMGG01000004">
    <property type="protein sequence ID" value="TCK60756.1"/>
    <property type="molecule type" value="Genomic_DNA"/>
</dbReference>
<protein>
    <submittedName>
        <fullName evidence="7">ABC-2 type transport system ATP-binding protein</fullName>
    </submittedName>
</protein>
<evidence type="ECO:0000256" key="3">
    <source>
        <dbReference type="ARBA" id="ARBA00022458"/>
    </source>
</evidence>
<dbReference type="InterPro" id="IPR027417">
    <property type="entry name" value="P-loop_NTPase"/>
</dbReference>
<dbReference type="PROSITE" id="PS50893">
    <property type="entry name" value="ABC_TRANSPORTER_2"/>
    <property type="match status" value="1"/>
</dbReference>
<dbReference type="AlphaFoldDB" id="A0A4R1K8R9"/>
<evidence type="ECO:0000313" key="7">
    <source>
        <dbReference type="EMBL" id="TCK60756.1"/>
    </source>
</evidence>
<dbReference type="RefSeq" id="WP_132873623.1">
    <property type="nucleotide sequence ID" value="NZ_JAJUHT010000001.1"/>
</dbReference>
<dbReference type="GO" id="GO:0005524">
    <property type="term" value="F:ATP binding"/>
    <property type="evidence" value="ECO:0007669"/>
    <property type="project" value="UniProtKB-KW"/>
</dbReference>
<feature type="domain" description="ABC transporter" evidence="6">
    <location>
        <begin position="3"/>
        <end position="232"/>
    </location>
</feature>
<evidence type="ECO:0000259" key="6">
    <source>
        <dbReference type="PROSITE" id="PS50893"/>
    </source>
</evidence>
<keyword evidence="5 7" id="KW-0067">ATP-binding</keyword>
<comment type="caution">
    <text evidence="7">The sequence shown here is derived from an EMBL/GenBank/DDBJ whole genome shotgun (WGS) entry which is preliminary data.</text>
</comment>
<dbReference type="Proteomes" id="UP000294614">
    <property type="component" value="Unassembled WGS sequence"/>
</dbReference>
<dbReference type="PANTHER" id="PTHR42711:SF5">
    <property type="entry name" value="ABC TRANSPORTER ATP-BINDING PROTEIN NATA"/>
    <property type="match status" value="1"/>
</dbReference>
<dbReference type="SMART" id="SM00382">
    <property type="entry name" value="AAA"/>
    <property type="match status" value="1"/>
</dbReference>
<comment type="similarity">
    <text evidence="1">Belongs to the ABC transporter superfamily.</text>
</comment>
<dbReference type="PROSITE" id="PS00211">
    <property type="entry name" value="ABC_TRANSPORTER_1"/>
    <property type="match status" value="1"/>
</dbReference>
<dbReference type="Gene3D" id="3.40.50.300">
    <property type="entry name" value="P-loop containing nucleotide triphosphate hydrolases"/>
    <property type="match status" value="1"/>
</dbReference>
<accession>A0A4R1K8R9</accession>
<evidence type="ECO:0000256" key="4">
    <source>
        <dbReference type="ARBA" id="ARBA00022741"/>
    </source>
</evidence>
<dbReference type="InterPro" id="IPR017871">
    <property type="entry name" value="ABC_transporter-like_CS"/>
</dbReference>
<proteinExistence type="inferred from homology"/>
<dbReference type="PANTHER" id="PTHR42711">
    <property type="entry name" value="ABC TRANSPORTER ATP-BINDING PROTEIN"/>
    <property type="match status" value="1"/>
</dbReference>
<reference evidence="7 8" key="1">
    <citation type="submission" date="2019-03" db="EMBL/GenBank/DDBJ databases">
        <title>Genomic Encyclopedia of Type Strains, Phase IV (KMG-IV): sequencing the most valuable type-strain genomes for metagenomic binning, comparative biology and taxonomic classification.</title>
        <authorList>
            <person name="Goeker M."/>
        </authorList>
    </citation>
    <scope>NUCLEOTIDE SEQUENCE [LARGE SCALE GENOMIC DNA]</scope>
    <source>
        <strain evidence="7 8">DSM 24984</strain>
    </source>
</reference>
<name>A0A4R1K8R9_9BACT</name>
<keyword evidence="3" id="KW-0536">Nodulation</keyword>
<evidence type="ECO:0000256" key="2">
    <source>
        <dbReference type="ARBA" id="ARBA00022448"/>
    </source>
</evidence>
<keyword evidence="4" id="KW-0547">Nucleotide-binding</keyword>
<keyword evidence="8" id="KW-1185">Reference proteome</keyword>
<sequence>MLIETVDLVKKFDKKAAVDGISLSIAEGESVALLGPNGAGKTTTVNMLTGLSQPTSGKIFYNGKEFDNKDIEIKKTIGVVPQHNNVDRDLTVEQNLIVHAKLFGIKDIKAAVDEAVTFSGLEAHRTKEAEKLSGGMKRRLVIARALMHKPKVLFLDEPTTGLDASVRRTLWSFIRSINKTHGCTVIMTTHYIEEAEMLSDHVVIIDNGKIAAEGKTGELKESVGRFALDIYKESDIETMYFDTRQEALQTLENITAEARIREVTLEDVYLRITGRRMDA</sequence>
<dbReference type="InterPro" id="IPR003593">
    <property type="entry name" value="AAA+_ATPase"/>
</dbReference>
<dbReference type="Pfam" id="PF00005">
    <property type="entry name" value="ABC_tran"/>
    <property type="match status" value="1"/>
</dbReference>